<organism evidence="1 2">
    <name type="scientific">Teratosphaeria destructans</name>
    <dbReference type="NCBI Taxonomy" id="418781"/>
    <lineage>
        <taxon>Eukaryota</taxon>
        <taxon>Fungi</taxon>
        <taxon>Dikarya</taxon>
        <taxon>Ascomycota</taxon>
        <taxon>Pezizomycotina</taxon>
        <taxon>Dothideomycetes</taxon>
        <taxon>Dothideomycetidae</taxon>
        <taxon>Mycosphaerellales</taxon>
        <taxon>Teratosphaeriaceae</taxon>
        <taxon>Teratosphaeria</taxon>
    </lineage>
</organism>
<dbReference type="EMBL" id="RIBY02000025">
    <property type="protein sequence ID" value="KAH9845582.1"/>
    <property type="molecule type" value="Genomic_DNA"/>
</dbReference>
<comment type="caution">
    <text evidence="1">The sequence shown here is derived from an EMBL/GenBank/DDBJ whole genome shotgun (WGS) entry which is preliminary data.</text>
</comment>
<reference evidence="1 2" key="2">
    <citation type="journal article" date="2021" name="Curr. Genet.">
        <title>Genetic response to nitrogen starvation in the aggressive Eucalyptus foliar pathogen Teratosphaeria destructans.</title>
        <authorList>
            <person name="Havenga M."/>
            <person name="Wingfield B.D."/>
            <person name="Wingfield M.J."/>
            <person name="Dreyer L.L."/>
            <person name="Roets F."/>
            <person name="Aylward J."/>
        </authorList>
    </citation>
    <scope>NUCLEOTIDE SEQUENCE [LARGE SCALE GENOMIC DNA]</scope>
    <source>
        <strain evidence="1">CMW44962</strain>
    </source>
</reference>
<dbReference type="AlphaFoldDB" id="A0A9W7W757"/>
<evidence type="ECO:0000313" key="2">
    <source>
        <dbReference type="Proteomes" id="UP001138500"/>
    </source>
</evidence>
<name>A0A9W7W757_9PEZI</name>
<gene>
    <name evidence="1" type="ORF">Tdes44962_MAKER06493</name>
</gene>
<reference evidence="1 2" key="1">
    <citation type="journal article" date="2018" name="IMA Fungus">
        <title>IMA Genome-F 10: Nine draft genome sequences of Claviceps purpurea s.lat., including C. arundinis, C. humidiphila, and C. cf. spartinae, pseudomolecules for the pitch canker pathogen Fusarium circinatum, draft genome of Davidsoniella eucalypti, Grosmannia galeiformis, Quambalaria eucalypti, and Teratosphaeria destructans.</title>
        <authorList>
            <person name="Wingfield B.D."/>
            <person name="Liu M."/>
            <person name="Nguyen H.D."/>
            <person name="Lane F.A."/>
            <person name="Morgan S.W."/>
            <person name="De Vos L."/>
            <person name="Wilken P.M."/>
            <person name="Duong T.A."/>
            <person name="Aylward J."/>
            <person name="Coetzee M.P."/>
            <person name="Dadej K."/>
            <person name="De Beer Z.W."/>
            <person name="Findlay W."/>
            <person name="Havenga M."/>
            <person name="Kolarik M."/>
            <person name="Menzies J.G."/>
            <person name="Naidoo K."/>
            <person name="Pochopski O."/>
            <person name="Shoukouhi P."/>
            <person name="Santana Q.C."/>
            <person name="Seifert K.A."/>
            <person name="Soal N."/>
            <person name="Steenkamp E.T."/>
            <person name="Tatham C.T."/>
            <person name="van der Nest M.A."/>
            <person name="Wingfield M.J."/>
        </authorList>
    </citation>
    <scope>NUCLEOTIDE SEQUENCE [LARGE SCALE GENOMIC DNA]</scope>
    <source>
        <strain evidence="1">CMW44962</strain>
    </source>
</reference>
<sequence>MPVNFYDFFNRGCFEEGRRYAFLDAKNCAFGGGDADGGAAEFDGFEGVFDLKEAAFGRECVDAAVCVY</sequence>
<protein>
    <submittedName>
        <fullName evidence="1">Uncharacterized protein</fullName>
    </submittedName>
</protein>
<proteinExistence type="predicted"/>
<keyword evidence="2" id="KW-1185">Reference proteome</keyword>
<dbReference type="Proteomes" id="UP001138500">
    <property type="component" value="Unassembled WGS sequence"/>
</dbReference>
<accession>A0A9W7W757</accession>
<evidence type="ECO:0000313" key="1">
    <source>
        <dbReference type="EMBL" id="KAH9845582.1"/>
    </source>
</evidence>